<accession>A0A1C5HX87</accession>
<dbReference type="RefSeq" id="WP_231926837.1">
    <property type="nucleotide sequence ID" value="NZ_JBHLYF010000006.1"/>
</dbReference>
<evidence type="ECO:0000313" key="4">
    <source>
        <dbReference type="EMBL" id="SCG50685.1"/>
    </source>
</evidence>
<feature type="compositionally biased region" description="Low complexity" evidence="1">
    <location>
        <begin position="245"/>
        <end position="255"/>
    </location>
</feature>
<dbReference type="SUPFAM" id="SSF75011">
    <property type="entry name" value="3-carboxy-cis,cis-mucoante lactonizing enzyme"/>
    <property type="match status" value="1"/>
</dbReference>
<gene>
    <name evidence="4" type="ORF">GA0074704_2529</name>
</gene>
<keyword evidence="2" id="KW-0472">Membrane</keyword>
<dbReference type="EMBL" id="LT607751">
    <property type="protein sequence ID" value="SCG50685.1"/>
    <property type="molecule type" value="Genomic_DNA"/>
</dbReference>
<keyword evidence="5" id="KW-1185">Reference proteome</keyword>
<evidence type="ECO:0000256" key="2">
    <source>
        <dbReference type="SAM" id="Phobius"/>
    </source>
</evidence>
<evidence type="ECO:0000256" key="1">
    <source>
        <dbReference type="SAM" id="MobiDB-lite"/>
    </source>
</evidence>
<evidence type="ECO:0008006" key="6">
    <source>
        <dbReference type="Google" id="ProtNLM"/>
    </source>
</evidence>
<reference evidence="4 5" key="1">
    <citation type="submission" date="2016-06" db="EMBL/GenBank/DDBJ databases">
        <authorList>
            <person name="Kjaerup R.B."/>
            <person name="Dalgaard T.S."/>
            <person name="Juul-Madsen H.R."/>
        </authorList>
    </citation>
    <scope>NUCLEOTIDE SEQUENCE [LARGE SCALE GENOMIC DNA]</scope>
    <source>
        <strain evidence="4 5">DSM 45097</strain>
    </source>
</reference>
<organism evidence="4 5">
    <name type="scientific">Micromonospora siamensis</name>
    <dbReference type="NCBI Taxonomy" id="299152"/>
    <lineage>
        <taxon>Bacteria</taxon>
        <taxon>Bacillati</taxon>
        <taxon>Actinomycetota</taxon>
        <taxon>Actinomycetes</taxon>
        <taxon>Micromonosporales</taxon>
        <taxon>Micromonosporaceae</taxon>
        <taxon>Micromonospora</taxon>
    </lineage>
</organism>
<protein>
    <recommendedName>
        <fullName evidence="6">Esterase-like activity of phytase</fullName>
    </recommendedName>
</protein>
<evidence type="ECO:0000256" key="3">
    <source>
        <dbReference type="SAM" id="SignalP"/>
    </source>
</evidence>
<dbReference type="Proteomes" id="UP000198210">
    <property type="component" value="Chromosome I"/>
</dbReference>
<dbReference type="AlphaFoldDB" id="A0A1C5HX87"/>
<feature type="region of interest" description="Disordered" evidence="1">
    <location>
        <begin position="245"/>
        <end position="268"/>
    </location>
</feature>
<sequence>MRQHDRPARALPVAALAALALLVAPDVAAAAPAAGPGAPVCEVRDRRLNELSGLGVVGDGFVAVNDGSDEESHRRIFFLDADCSVTRAVRYPSPPRDTEDLTVAPDGTVWVADIGDNDRDRQTVGVWQLRPGASRPVLYRMAYPDRAHDAEAMLVTGDGRPLIVTKSTGTLYAPATTLRAGGVTPLVKLGEVRLPSTTTRNPFSFVGRTLVTGAATARDGKRVVLRTYADAFEFDVPDGDVVRALTTGTPRGTPLPDEPQGESVTYGRDGRSLLTVSESAGEPAGDRPVIRRYALSTSGEATTPAGAATTTGAATATAPAEATGAAAVAAADGARARERGSVGFGAAAALGLGVFALGLAGLLRARRSGRR</sequence>
<keyword evidence="2" id="KW-0812">Transmembrane</keyword>
<evidence type="ECO:0000313" key="5">
    <source>
        <dbReference type="Proteomes" id="UP000198210"/>
    </source>
</evidence>
<keyword evidence="2" id="KW-1133">Transmembrane helix</keyword>
<name>A0A1C5HX87_9ACTN</name>
<feature type="chain" id="PRO_5039420441" description="Esterase-like activity of phytase" evidence="3">
    <location>
        <begin position="30"/>
        <end position="371"/>
    </location>
</feature>
<keyword evidence="3" id="KW-0732">Signal</keyword>
<feature type="transmembrane region" description="Helical" evidence="2">
    <location>
        <begin position="342"/>
        <end position="363"/>
    </location>
</feature>
<proteinExistence type="predicted"/>
<feature type="signal peptide" evidence="3">
    <location>
        <begin position="1"/>
        <end position="29"/>
    </location>
</feature>